<feature type="region of interest" description="Disordered" evidence="1">
    <location>
        <begin position="842"/>
        <end position="863"/>
    </location>
</feature>
<dbReference type="Proteomes" id="UP001055453">
    <property type="component" value="Chromosome"/>
</dbReference>
<feature type="region of interest" description="Disordered" evidence="1">
    <location>
        <begin position="903"/>
        <end position="924"/>
    </location>
</feature>
<evidence type="ECO:0000256" key="1">
    <source>
        <dbReference type="SAM" id="MobiDB-lite"/>
    </source>
</evidence>
<reference evidence="2" key="1">
    <citation type="submission" date="2022-04" db="EMBL/GenBank/DDBJ databases">
        <title>Complete genome sequence of a cyanobacterium, Nostoc sp. SO-36, isolated in Antarctica.</title>
        <authorList>
            <person name="Kanesaki Y."/>
            <person name="Effendi D."/>
            <person name="Sakamoto T."/>
            <person name="Ohtani S."/>
            <person name="Awai K."/>
        </authorList>
    </citation>
    <scope>NUCLEOTIDE SEQUENCE</scope>
    <source>
        <strain evidence="2">SO-36</strain>
    </source>
</reference>
<dbReference type="EMBL" id="AP025732">
    <property type="protein sequence ID" value="BDI16326.1"/>
    <property type="molecule type" value="Genomic_DNA"/>
</dbReference>
<evidence type="ECO:0000313" key="3">
    <source>
        <dbReference type="Proteomes" id="UP001055453"/>
    </source>
</evidence>
<protein>
    <submittedName>
        <fullName evidence="2">Uncharacterized protein</fullName>
    </submittedName>
</protein>
<sequence length="1071" mass="116684">MLLRKDSPYLKSQSNFVSLIQTKRPLATSSKFFLSRKYEQSIQPVIGWDTWDTQDINSELTSLELDSFDSIISPEDSHINTIKLARNSTQDIQLNLIDKNTAKVTQQDINTKDKSKSIKTSKSQKPPERKSKSKKAVKSSVAKNASKFVDDSNIDINRHEDRLLLSDESLPVKDNLKLPTLPLEIASNNIINEQNFVSSIKPILTASDLPIVQEQSVLFNNIANDSLQASPELPSSLPIPESSFKKSILPSQKEIKINDNTNEVIENSLGEFPLHNNVEHGFFPHSNFTDNEQPIITDTSESVNISNIPFSPTLPQQHIETYRFPSVVDNQTSPLSTNLIQKKDVSPFLTSPSSEGESANININLETIKATEPNLISESIASNFITDNAVVDNSLPLLSTLTSPNVDDAPTLLHSLGNDQNTVGAHGYSALPDGVAPNYESSVVKSPITIQQEIDSNVLSEFPASSPVQLTPTSTDVEDTPNLFRNSDSKEQLVTLESQSAMTVNVSDVSANVTSLEHDSNVENTTRESTEIQPILAPPEIVEPAMSNDKPLGVYAPTLPATSPEIGETPIITTTSPEIVQPAMFNDKPLGVYAPLPATLPEIGETPIITTTSPEIVQPAMSNDRPLGVYAPTLPATSPEIGETPIITTISPEIVQPAMSNDRPLGVYAPLPATSPEIGETPIITTISPEIVQPAMSNDKPLGVYAPLPATLPEIGETPIITTISPEIGETESIFRQIIDNEQTVESEFPTQNNVSIPSEVEQNAIAKNLPAPKGYATGGHVTASPVENRQQIASSDTVPAMLTPGEFVINTRDAQKNLPLLHHINTGGTPHDIILPSLQTPNVQESEETTSPETPTKVDSFPDTSLQLKSAETDSPQISNSLIPSSLGLNISRQKLSIFNSPQLNPLQNETSNVDEPSPQYSSPPMIFRKANPTTNTSSQWSNTPSQWSSVEDLLNGNNDEFTSFNFNSGEANSQNYEFSHVSESPQIFAKHLPTPQGFADGGEVTLPDISREIQPVTQTIESASSSPQKDDKDDAANLEALAREIYTRLRQRIEIERERHGGYSGRLPW</sequence>
<organism evidence="2 3">
    <name type="scientific">Nostoc cf. commune SO-36</name>
    <dbReference type="NCBI Taxonomy" id="449208"/>
    <lineage>
        <taxon>Bacteria</taxon>
        <taxon>Bacillati</taxon>
        <taxon>Cyanobacteriota</taxon>
        <taxon>Cyanophyceae</taxon>
        <taxon>Nostocales</taxon>
        <taxon>Nostocaceae</taxon>
        <taxon>Nostoc</taxon>
    </lineage>
</organism>
<proteinExistence type="predicted"/>
<accession>A0ABM7Z044</accession>
<evidence type="ECO:0000313" key="2">
    <source>
        <dbReference type="EMBL" id="BDI16326.1"/>
    </source>
</evidence>
<gene>
    <name evidence="2" type="ORF">ANSO36C_21280</name>
</gene>
<keyword evidence="3" id="KW-1185">Reference proteome</keyword>
<name>A0ABM7Z044_NOSCO</name>
<feature type="region of interest" description="Disordered" evidence="1">
    <location>
        <begin position="107"/>
        <end position="137"/>
    </location>
</feature>